<name>A0ABV6DSR9_9BACL</name>
<keyword evidence="1" id="KW-0472">Membrane</keyword>
<dbReference type="Proteomes" id="UP001589776">
    <property type="component" value="Unassembled WGS sequence"/>
</dbReference>
<gene>
    <name evidence="2" type="ORF">ACFFK0_24765</name>
</gene>
<sequence>MNRSIVWTIAMKDIRAILSSSKIWIGYIVLPLLCGVVLPGIMILLILNMDLSSPKLAELETMLKHMPIGDIGGADDLRSRALYMIANYMLGPLFLLIPVINSMMTAVHSFVGEKERRTLESLLFAPIQVKDLFLGKVLASFVPAYSVTLVSFVLCGLVVDGLTFGTFGRLIFPSWNWLVLLLWLTPAFTMATILFSVLVSARTKGFQEAQQLAGVVVLPVVMLLVGQATGLLFLSGWVLWAAGAVLYAVDVVLLLSIARLNQRDVLFERQVH</sequence>
<dbReference type="RefSeq" id="WP_377473067.1">
    <property type="nucleotide sequence ID" value="NZ_JBHLWN010000100.1"/>
</dbReference>
<keyword evidence="1" id="KW-1133">Transmembrane helix</keyword>
<dbReference type="EMBL" id="JBHLWN010000100">
    <property type="protein sequence ID" value="MFC0215613.1"/>
    <property type="molecule type" value="Genomic_DNA"/>
</dbReference>
<dbReference type="PANTHER" id="PTHR43471">
    <property type="entry name" value="ABC TRANSPORTER PERMEASE"/>
    <property type="match status" value="1"/>
</dbReference>
<feature type="transmembrane region" description="Helical" evidence="1">
    <location>
        <begin position="85"/>
        <end position="111"/>
    </location>
</feature>
<dbReference type="PANTHER" id="PTHR43471:SF1">
    <property type="entry name" value="ABC TRANSPORTER PERMEASE PROTEIN NOSY-RELATED"/>
    <property type="match status" value="1"/>
</dbReference>
<dbReference type="Pfam" id="PF12679">
    <property type="entry name" value="ABC2_membrane_2"/>
    <property type="match status" value="1"/>
</dbReference>
<accession>A0ABV6DSR9</accession>
<keyword evidence="1" id="KW-0812">Transmembrane</keyword>
<comment type="caution">
    <text evidence="2">The sequence shown here is derived from an EMBL/GenBank/DDBJ whole genome shotgun (WGS) entry which is preliminary data.</text>
</comment>
<feature type="transmembrane region" description="Helical" evidence="1">
    <location>
        <begin position="179"/>
        <end position="200"/>
    </location>
</feature>
<feature type="transmembrane region" description="Helical" evidence="1">
    <location>
        <begin position="132"/>
        <end position="159"/>
    </location>
</feature>
<organism evidence="2 3">
    <name type="scientific">Paenibacillus chartarius</name>
    <dbReference type="NCBI Taxonomy" id="747481"/>
    <lineage>
        <taxon>Bacteria</taxon>
        <taxon>Bacillati</taxon>
        <taxon>Bacillota</taxon>
        <taxon>Bacilli</taxon>
        <taxon>Bacillales</taxon>
        <taxon>Paenibacillaceae</taxon>
        <taxon>Paenibacillus</taxon>
    </lineage>
</organism>
<keyword evidence="3" id="KW-1185">Reference proteome</keyword>
<evidence type="ECO:0000313" key="2">
    <source>
        <dbReference type="EMBL" id="MFC0215613.1"/>
    </source>
</evidence>
<proteinExistence type="predicted"/>
<protein>
    <submittedName>
        <fullName evidence="2">ABC transporter permease subunit</fullName>
    </submittedName>
</protein>
<feature type="transmembrane region" description="Helical" evidence="1">
    <location>
        <begin position="24"/>
        <end position="47"/>
    </location>
</feature>
<feature type="transmembrane region" description="Helical" evidence="1">
    <location>
        <begin position="212"/>
        <end position="233"/>
    </location>
</feature>
<reference evidence="2 3" key="1">
    <citation type="submission" date="2024-09" db="EMBL/GenBank/DDBJ databases">
        <authorList>
            <person name="Sun Q."/>
            <person name="Mori K."/>
        </authorList>
    </citation>
    <scope>NUCLEOTIDE SEQUENCE [LARGE SCALE GENOMIC DNA]</scope>
    <source>
        <strain evidence="2 3">CCM 7759</strain>
    </source>
</reference>
<evidence type="ECO:0000256" key="1">
    <source>
        <dbReference type="SAM" id="Phobius"/>
    </source>
</evidence>
<evidence type="ECO:0000313" key="3">
    <source>
        <dbReference type="Proteomes" id="UP001589776"/>
    </source>
</evidence>
<feature type="transmembrane region" description="Helical" evidence="1">
    <location>
        <begin position="239"/>
        <end position="260"/>
    </location>
</feature>